<dbReference type="STRING" id="364197.SAMN05216296_1281"/>
<evidence type="ECO:0000256" key="1">
    <source>
        <dbReference type="SAM" id="Coils"/>
    </source>
</evidence>
<feature type="coiled-coil region" evidence="1">
    <location>
        <begin position="8"/>
        <end position="73"/>
    </location>
</feature>
<accession>A0A1H2F328</accession>
<evidence type="ECO:0000313" key="3">
    <source>
        <dbReference type="Proteomes" id="UP000243232"/>
    </source>
</evidence>
<gene>
    <name evidence="2" type="ORF">SAMN05216296_1281</name>
</gene>
<dbReference type="OrthoDB" id="6183141at2"/>
<dbReference type="EMBL" id="LT629785">
    <property type="protein sequence ID" value="SDU01737.1"/>
    <property type="molecule type" value="Genomic_DNA"/>
</dbReference>
<dbReference type="Proteomes" id="UP000243232">
    <property type="component" value="Chromosome I"/>
</dbReference>
<evidence type="ECO:0008006" key="4">
    <source>
        <dbReference type="Google" id="ProtNLM"/>
    </source>
</evidence>
<dbReference type="AlphaFoldDB" id="A0A1H2F328"/>
<organism evidence="2 3">
    <name type="scientific">Pseudomonas pohangensis</name>
    <dbReference type="NCBI Taxonomy" id="364197"/>
    <lineage>
        <taxon>Bacteria</taxon>
        <taxon>Pseudomonadati</taxon>
        <taxon>Pseudomonadota</taxon>
        <taxon>Gammaproteobacteria</taxon>
        <taxon>Pseudomonadales</taxon>
        <taxon>Pseudomonadaceae</taxon>
        <taxon>Pseudomonas</taxon>
    </lineage>
</organism>
<name>A0A1H2F328_9PSED</name>
<sequence>MSIKDNLTKKLESQIELWNKQLESLTADAEKEKAEAENQKASAELKLNIANALESLKSNINEANQAIAELKDAGEGKVNDMKAKLRKWLE</sequence>
<proteinExistence type="predicted"/>
<reference evidence="3" key="1">
    <citation type="submission" date="2016-10" db="EMBL/GenBank/DDBJ databases">
        <authorList>
            <person name="Varghese N."/>
            <person name="Submissions S."/>
        </authorList>
    </citation>
    <scope>NUCLEOTIDE SEQUENCE [LARGE SCALE GENOMIC DNA]</scope>
    <source>
        <strain evidence="3">DSM 17875</strain>
    </source>
</reference>
<keyword evidence="1" id="KW-0175">Coiled coil</keyword>
<protein>
    <recommendedName>
        <fullName evidence="4">Coiled coil domain-containing protein</fullName>
    </recommendedName>
</protein>
<keyword evidence="3" id="KW-1185">Reference proteome</keyword>
<dbReference type="RefSeq" id="WP_090193625.1">
    <property type="nucleotide sequence ID" value="NZ_LT629785.1"/>
</dbReference>
<evidence type="ECO:0000313" key="2">
    <source>
        <dbReference type="EMBL" id="SDU01737.1"/>
    </source>
</evidence>